<dbReference type="EMBL" id="CACVBS010000077">
    <property type="protein sequence ID" value="CAA7269325.1"/>
    <property type="molecule type" value="Genomic_DNA"/>
</dbReference>
<keyword evidence="1" id="KW-0812">Transmembrane</keyword>
<keyword evidence="1" id="KW-1133">Transmembrane helix</keyword>
<dbReference type="AlphaFoldDB" id="A0A8S0W3Z0"/>
<keyword evidence="1" id="KW-0472">Membrane</keyword>
<gene>
    <name evidence="2" type="ORF">AAE3_LOCUS11560</name>
</gene>
<accession>A0A8S0W3Z0</accession>
<protein>
    <submittedName>
        <fullName evidence="2">Uncharacterized protein</fullName>
    </submittedName>
</protein>
<comment type="caution">
    <text evidence="2">The sequence shown here is derived from an EMBL/GenBank/DDBJ whole genome shotgun (WGS) entry which is preliminary data.</text>
</comment>
<feature type="transmembrane region" description="Helical" evidence="1">
    <location>
        <begin position="25"/>
        <end position="46"/>
    </location>
</feature>
<dbReference type="Proteomes" id="UP000467700">
    <property type="component" value="Unassembled WGS sequence"/>
</dbReference>
<proteinExistence type="predicted"/>
<organism evidence="2 3">
    <name type="scientific">Cyclocybe aegerita</name>
    <name type="common">Black poplar mushroom</name>
    <name type="synonym">Agrocybe aegerita</name>
    <dbReference type="NCBI Taxonomy" id="1973307"/>
    <lineage>
        <taxon>Eukaryota</taxon>
        <taxon>Fungi</taxon>
        <taxon>Dikarya</taxon>
        <taxon>Basidiomycota</taxon>
        <taxon>Agaricomycotina</taxon>
        <taxon>Agaricomycetes</taxon>
        <taxon>Agaricomycetidae</taxon>
        <taxon>Agaricales</taxon>
        <taxon>Agaricineae</taxon>
        <taxon>Bolbitiaceae</taxon>
        <taxon>Cyclocybe</taxon>
    </lineage>
</organism>
<reference evidence="2 3" key="1">
    <citation type="submission" date="2020-01" db="EMBL/GenBank/DDBJ databases">
        <authorList>
            <person name="Gupta K D."/>
        </authorList>
    </citation>
    <scope>NUCLEOTIDE SEQUENCE [LARGE SCALE GENOMIC DNA]</scope>
</reference>
<dbReference type="OrthoDB" id="4390553at2759"/>
<sequence>MSSFNRMFDKDRFTLYKMWNHDSSIVYRVTTWISATTYCTSFVLLVKINKIFLKIREPTLEAACDAHKNTEVELDPAARAGFDNSIKRKAIQKAAFWQAVSGKDTREFCRKAENLEVGVQEVGNRRIFTIVAPNGEAVKKEDMDDFILDN</sequence>
<evidence type="ECO:0000313" key="3">
    <source>
        <dbReference type="Proteomes" id="UP000467700"/>
    </source>
</evidence>
<name>A0A8S0W3Z0_CYCAE</name>
<keyword evidence="3" id="KW-1185">Reference proteome</keyword>
<evidence type="ECO:0000256" key="1">
    <source>
        <dbReference type="SAM" id="Phobius"/>
    </source>
</evidence>
<evidence type="ECO:0000313" key="2">
    <source>
        <dbReference type="EMBL" id="CAA7269325.1"/>
    </source>
</evidence>